<evidence type="ECO:0000313" key="10">
    <source>
        <dbReference type="EMBL" id="MFB9325090.1"/>
    </source>
</evidence>
<dbReference type="Pfam" id="PF02518">
    <property type="entry name" value="HATPase_c"/>
    <property type="match status" value="1"/>
</dbReference>
<dbReference type="GO" id="GO:0005524">
    <property type="term" value="F:ATP binding"/>
    <property type="evidence" value="ECO:0007669"/>
    <property type="project" value="UniProtKB-KW"/>
</dbReference>
<dbReference type="SMART" id="SM00387">
    <property type="entry name" value="HATPase_c"/>
    <property type="match status" value="1"/>
</dbReference>
<dbReference type="EC" id="5.6.2.2" evidence="3"/>
<evidence type="ECO:0000256" key="3">
    <source>
        <dbReference type="ARBA" id="ARBA00012895"/>
    </source>
</evidence>
<evidence type="ECO:0000313" key="11">
    <source>
        <dbReference type="Proteomes" id="UP001589747"/>
    </source>
</evidence>
<sequence>MNGTRDYGAELDWLHRQVAELREAMQRMAPRIAEEELGQRTAGETDGMEAAAHGAGALTLAEGAGGISYAGRYGALQPPLYWETQERRAEQLLGIDSEKAAKVLGAIGHKQRLDILLAALQGPITGGELLERLGMGTTGQLYHHIKPLVGANLLQQEERGGRYSLPANRVLPLLLLLAAAGELLDSSDYLTVFETRNSIGDYLGSADDKYDPHHLLRAVADNAILEHQAGYCTRIGIFVQKDGSFTVTDDGRGIPVRPLPDTDRAAVQAVLTDIGHADGATAYAPGGGKGINIAVVNALSRSLSVEIRREGKIFRQDYRQGIPQTGVRTVGVTQETGTSVTFQPDPDLFRSGVDAGVLHAYADAATALYPGLSVTVDIV</sequence>
<evidence type="ECO:0000256" key="4">
    <source>
        <dbReference type="ARBA" id="ARBA00022741"/>
    </source>
</evidence>
<accession>A0ABV5KIP9</accession>
<dbReference type="Gene3D" id="3.30.565.10">
    <property type="entry name" value="Histidine kinase-like ATPase, C-terminal domain"/>
    <property type="match status" value="1"/>
</dbReference>
<dbReference type="Proteomes" id="UP001589747">
    <property type="component" value="Unassembled WGS sequence"/>
</dbReference>
<dbReference type="CDD" id="cd00090">
    <property type="entry name" value="HTH_ARSR"/>
    <property type="match status" value="1"/>
</dbReference>
<dbReference type="SUPFAM" id="SSF46785">
    <property type="entry name" value="Winged helix' DNA-binding domain"/>
    <property type="match status" value="1"/>
</dbReference>
<gene>
    <name evidence="10" type="ORF">ACFFSY_04030</name>
</gene>
<evidence type="ECO:0000256" key="6">
    <source>
        <dbReference type="ARBA" id="ARBA00023029"/>
    </source>
</evidence>
<comment type="caution">
    <text evidence="10">The sequence shown here is derived from an EMBL/GenBank/DDBJ whole genome shotgun (WGS) entry which is preliminary data.</text>
</comment>
<evidence type="ECO:0000256" key="7">
    <source>
        <dbReference type="ARBA" id="ARBA00023125"/>
    </source>
</evidence>
<keyword evidence="4" id="KW-0547">Nucleotide-binding</keyword>
<evidence type="ECO:0000256" key="1">
    <source>
        <dbReference type="ARBA" id="ARBA00000185"/>
    </source>
</evidence>
<organism evidence="10 11">
    <name type="scientific">Paenibacillus aurantiacus</name>
    <dbReference type="NCBI Taxonomy" id="1936118"/>
    <lineage>
        <taxon>Bacteria</taxon>
        <taxon>Bacillati</taxon>
        <taxon>Bacillota</taxon>
        <taxon>Bacilli</taxon>
        <taxon>Bacillales</taxon>
        <taxon>Paenibacillaceae</taxon>
        <taxon>Paenibacillus</taxon>
    </lineage>
</organism>
<dbReference type="RefSeq" id="WP_377490238.1">
    <property type="nucleotide sequence ID" value="NZ_JBHMDO010000008.1"/>
</dbReference>
<name>A0ABV5KIP9_9BACL</name>
<keyword evidence="5 10" id="KW-0067">ATP-binding</keyword>
<dbReference type="EMBL" id="JBHMDO010000008">
    <property type="protein sequence ID" value="MFB9325090.1"/>
    <property type="molecule type" value="Genomic_DNA"/>
</dbReference>
<dbReference type="InterPro" id="IPR003594">
    <property type="entry name" value="HATPase_dom"/>
</dbReference>
<evidence type="ECO:0000256" key="2">
    <source>
        <dbReference type="ARBA" id="ARBA00010708"/>
    </source>
</evidence>
<dbReference type="InterPro" id="IPR036388">
    <property type="entry name" value="WH-like_DNA-bd_sf"/>
</dbReference>
<reference evidence="10 11" key="1">
    <citation type="submission" date="2024-09" db="EMBL/GenBank/DDBJ databases">
        <authorList>
            <person name="Sun Q."/>
            <person name="Mori K."/>
        </authorList>
    </citation>
    <scope>NUCLEOTIDE SEQUENCE [LARGE SCALE GENOMIC DNA]</scope>
    <source>
        <strain evidence="10 11">TISTR 2452</strain>
    </source>
</reference>
<evidence type="ECO:0000256" key="5">
    <source>
        <dbReference type="ARBA" id="ARBA00022840"/>
    </source>
</evidence>
<keyword evidence="7" id="KW-0238">DNA-binding</keyword>
<evidence type="ECO:0000256" key="8">
    <source>
        <dbReference type="ARBA" id="ARBA00023235"/>
    </source>
</evidence>
<protein>
    <recommendedName>
        <fullName evidence="3">DNA topoisomerase (ATP-hydrolyzing)</fullName>
        <ecNumber evidence="3">5.6.2.2</ecNumber>
    </recommendedName>
</protein>
<keyword evidence="6" id="KW-0799">Topoisomerase</keyword>
<comment type="similarity">
    <text evidence="2">Belongs to the type II topoisomerase GyrB family.</text>
</comment>
<dbReference type="PRINTS" id="PR00418">
    <property type="entry name" value="TPI2FAMILY"/>
</dbReference>
<dbReference type="SUPFAM" id="SSF55874">
    <property type="entry name" value="ATPase domain of HSP90 chaperone/DNA topoisomerase II/histidine kinase"/>
    <property type="match status" value="1"/>
</dbReference>
<dbReference type="PANTHER" id="PTHR45866">
    <property type="entry name" value="DNA GYRASE/TOPOISOMERASE SUBUNIT B"/>
    <property type="match status" value="1"/>
</dbReference>
<proteinExistence type="inferred from homology"/>
<dbReference type="PANTHER" id="PTHR45866:SF1">
    <property type="entry name" value="DNA GYRASE SUBUNIT B, MITOCHONDRIAL"/>
    <property type="match status" value="1"/>
</dbReference>
<evidence type="ECO:0000259" key="9">
    <source>
        <dbReference type="SMART" id="SM00387"/>
    </source>
</evidence>
<dbReference type="InterPro" id="IPR036390">
    <property type="entry name" value="WH_DNA-bd_sf"/>
</dbReference>
<dbReference type="InterPro" id="IPR011991">
    <property type="entry name" value="ArsR-like_HTH"/>
</dbReference>
<keyword evidence="8" id="KW-0413">Isomerase</keyword>
<dbReference type="InterPro" id="IPR036890">
    <property type="entry name" value="HATPase_C_sf"/>
</dbReference>
<keyword evidence="11" id="KW-1185">Reference proteome</keyword>
<dbReference type="Gene3D" id="1.10.10.10">
    <property type="entry name" value="Winged helix-like DNA-binding domain superfamily/Winged helix DNA-binding domain"/>
    <property type="match status" value="1"/>
</dbReference>
<comment type="catalytic activity">
    <reaction evidence="1">
        <text>ATP-dependent breakage, passage and rejoining of double-stranded DNA.</text>
        <dbReference type="EC" id="5.6.2.2"/>
    </reaction>
</comment>
<feature type="domain" description="Histidine kinase/HSP90-like ATPase" evidence="9">
    <location>
        <begin position="207"/>
        <end position="348"/>
    </location>
</feature>